<accession>A0A5C3N0X5</accession>
<reference evidence="1 2" key="1">
    <citation type="journal article" date="2019" name="Nat. Ecol. Evol.">
        <title>Megaphylogeny resolves global patterns of mushroom evolution.</title>
        <authorList>
            <person name="Varga T."/>
            <person name="Krizsan K."/>
            <person name="Foldi C."/>
            <person name="Dima B."/>
            <person name="Sanchez-Garcia M."/>
            <person name="Sanchez-Ramirez S."/>
            <person name="Szollosi G.J."/>
            <person name="Szarkandi J.G."/>
            <person name="Papp V."/>
            <person name="Albert L."/>
            <person name="Andreopoulos W."/>
            <person name="Angelini C."/>
            <person name="Antonin V."/>
            <person name="Barry K.W."/>
            <person name="Bougher N.L."/>
            <person name="Buchanan P."/>
            <person name="Buyck B."/>
            <person name="Bense V."/>
            <person name="Catcheside P."/>
            <person name="Chovatia M."/>
            <person name="Cooper J."/>
            <person name="Damon W."/>
            <person name="Desjardin D."/>
            <person name="Finy P."/>
            <person name="Geml J."/>
            <person name="Haridas S."/>
            <person name="Hughes K."/>
            <person name="Justo A."/>
            <person name="Karasinski D."/>
            <person name="Kautmanova I."/>
            <person name="Kiss B."/>
            <person name="Kocsube S."/>
            <person name="Kotiranta H."/>
            <person name="LaButti K.M."/>
            <person name="Lechner B.E."/>
            <person name="Liimatainen K."/>
            <person name="Lipzen A."/>
            <person name="Lukacs Z."/>
            <person name="Mihaltcheva S."/>
            <person name="Morgado L.N."/>
            <person name="Niskanen T."/>
            <person name="Noordeloos M.E."/>
            <person name="Ohm R.A."/>
            <person name="Ortiz-Santana B."/>
            <person name="Ovrebo C."/>
            <person name="Racz N."/>
            <person name="Riley R."/>
            <person name="Savchenko A."/>
            <person name="Shiryaev A."/>
            <person name="Soop K."/>
            <person name="Spirin V."/>
            <person name="Szebenyi C."/>
            <person name="Tomsovsky M."/>
            <person name="Tulloss R.E."/>
            <person name="Uehling J."/>
            <person name="Grigoriev I.V."/>
            <person name="Vagvolgyi C."/>
            <person name="Papp T."/>
            <person name="Martin F.M."/>
            <person name="Miettinen O."/>
            <person name="Hibbett D.S."/>
            <person name="Nagy L.G."/>
        </authorList>
    </citation>
    <scope>NUCLEOTIDE SEQUENCE [LARGE SCALE GENOMIC DNA]</scope>
    <source>
        <strain evidence="1 2">OMC1185</strain>
    </source>
</reference>
<dbReference type="Proteomes" id="UP000305948">
    <property type="component" value="Unassembled WGS sequence"/>
</dbReference>
<protein>
    <submittedName>
        <fullName evidence="1">Uncharacterized protein</fullName>
    </submittedName>
</protein>
<dbReference type="EMBL" id="ML213524">
    <property type="protein sequence ID" value="TFK47391.1"/>
    <property type="molecule type" value="Genomic_DNA"/>
</dbReference>
<gene>
    <name evidence="1" type="ORF">OE88DRAFT_1666147</name>
</gene>
<proteinExistence type="predicted"/>
<keyword evidence="2" id="KW-1185">Reference proteome</keyword>
<evidence type="ECO:0000313" key="2">
    <source>
        <dbReference type="Proteomes" id="UP000305948"/>
    </source>
</evidence>
<organism evidence="1 2">
    <name type="scientific">Heliocybe sulcata</name>
    <dbReference type="NCBI Taxonomy" id="5364"/>
    <lineage>
        <taxon>Eukaryota</taxon>
        <taxon>Fungi</taxon>
        <taxon>Dikarya</taxon>
        <taxon>Basidiomycota</taxon>
        <taxon>Agaricomycotina</taxon>
        <taxon>Agaricomycetes</taxon>
        <taxon>Gloeophyllales</taxon>
        <taxon>Gloeophyllaceae</taxon>
        <taxon>Heliocybe</taxon>
    </lineage>
</organism>
<name>A0A5C3N0X5_9AGAM</name>
<evidence type="ECO:0000313" key="1">
    <source>
        <dbReference type="EMBL" id="TFK47391.1"/>
    </source>
</evidence>
<sequence>MTDARTFAHLIVPMLMHEDMRHWQFERVMRRQQFRADIADVGPSTLVFMLDAEREKVEKAGRTMVFSGVLYMFWSVLLRNYNVPLTFCGLCKTQKIANYVIWTSKSEVVATRFMLRHVTFAHSCIWNPSKLIRRRGTTAIYLLQMLSQKSIPNALRSLFNKAMY</sequence>
<dbReference type="AlphaFoldDB" id="A0A5C3N0X5"/>